<comment type="similarity">
    <text evidence="1 4">Belongs to the glycosyl hydrolase 31 family.</text>
</comment>
<dbReference type="GO" id="GO:0005975">
    <property type="term" value="P:carbohydrate metabolic process"/>
    <property type="evidence" value="ECO:0007669"/>
    <property type="project" value="InterPro"/>
</dbReference>
<dbReference type="PANTHER" id="PTHR22762:SF120">
    <property type="entry name" value="HETEROGLYCAN GLUCOSIDASE 1"/>
    <property type="match status" value="1"/>
</dbReference>
<feature type="domain" description="Glycosyl hydrolase family 31 C-terminal" evidence="7">
    <location>
        <begin position="627"/>
        <end position="713"/>
    </location>
</feature>
<reference evidence="9" key="1">
    <citation type="submission" date="2015-10" db="EMBL/GenBank/DDBJ databases">
        <authorList>
            <person name="Regsiter A."/>
            <person name="william w."/>
        </authorList>
    </citation>
    <scope>NUCLEOTIDE SEQUENCE [LARGE SCALE GENOMIC DNA]</scope>
</reference>
<evidence type="ECO:0000313" key="8">
    <source>
        <dbReference type="EMBL" id="CUR32849.1"/>
    </source>
</evidence>
<dbReference type="InterPro" id="IPR011013">
    <property type="entry name" value="Gal_mutarotase_sf_dom"/>
</dbReference>
<keyword evidence="3 4" id="KW-0326">Glycosidase</keyword>
<feature type="domain" description="Glycoside hydrolase family 31 N-terminal" evidence="6">
    <location>
        <begin position="78"/>
        <end position="253"/>
    </location>
</feature>
<dbReference type="InterPro" id="IPR017853">
    <property type="entry name" value="GH"/>
</dbReference>
<dbReference type="InterPro" id="IPR000322">
    <property type="entry name" value="Glyco_hydro_31_TIM"/>
</dbReference>
<dbReference type="Pfam" id="PF13802">
    <property type="entry name" value="Gal_mutarotas_2"/>
    <property type="match status" value="1"/>
</dbReference>
<name>A0A1J1LMK8_9CYAN</name>
<evidence type="ECO:0000256" key="4">
    <source>
        <dbReference type="RuleBase" id="RU361185"/>
    </source>
</evidence>
<dbReference type="RefSeq" id="WP_072719558.1">
    <property type="nucleotide sequence ID" value="NZ_LN889802.1"/>
</dbReference>
<feature type="domain" description="Glycoside hydrolase family 31 TIM barrel" evidence="5">
    <location>
        <begin position="292"/>
        <end position="619"/>
    </location>
</feature>
<dbReference type="CDD" id="cd06604">
    <property type="entry name" value="GH31_glucosidase_II_MalA"/>
    <property type="match status" value="1"/>
</dbReference>
<dbReference type="InterPro" id="IPR025887">
    <property type="entry name" value="Glyco_hydro_31_N_dom"/>
</dbReference>
<evidence type="ECO:0000313" key="9">
    <source>
        <dbReference type="Proteomes" id="UP000184315"/>
    </source>
</evidence>
<evidence type="ECO:0000259" key="6">
    <source>
        <dbReference type="Pfam" id="PF13802"/>
    </source>
</evidence>
<dbReference type="SUPFAM" id="SSF51011">
    <property type="entry name" value="Glycosyl hydrolase domain"/>
    <property type="match status" value="1"/>
</dbReference>
<keyword evidence="2 4" id="KW-0378">Hydrolase</keyword>
<evidence type="ECO:0000256" key="3">
    <source>
        <dbReference type="ARBA" id="ARBA00023295"/>
    </source>
</evidence>
<dbReference type="AlphaFoldDB" id="A0A1J1LMK8"/>
<dbReference type="Gene3D" id="2.60.40.1180">
    <property type="entry name" value="Golgi alpha-mannosidase II"/>
    <property type="match status" value="1"/>
</dbReference>
<dbReference type="OrthoDB" id="176168at2"/>
<dbReference type="GO" id="GO:0004558">
    <property type="term" value="F:alpha-1,4-glucosidase activity"/>
    <property type="evidence" value="ECO:0007669"/>
    <property type="project" value="UniProtKB-EC"/>
</dbReference>
<dbReference type="InterPro" id="IPR048395">
    <property type="entry name" value="Glyco_hydro_31_C"/>
</dbReference>
<dbReference type="STRING" id="671072.PL9214500096"/>
<evidence type="ECO:0000256" key="2">
    <source>
        <dbReference type="ARBA" id="ARBA00022801"/>
    </source>
</evidence>
<dbReference type="PROSITE" id="PS00129">
    <property type="entry name" value="GLYCOSYL_HYDROL_F31_1"/>
    <property type="match status" value="1"/>
</dbReference>
<dbReference type="CDD" id="cd14752">
    <property type="entry name" value="GH31_N"/>
    <property type="match status" value="1"/>
</dbReference>
<dbReference type="PANTHER" id="PTHR22762">
    <property type="entry name" value="ALPHA-GLUCOSIDASE"/>
    <property type="match status" value="1"/>
</dbReference>
<dbReference type="Gene3D" id="3.20.20.80">
    <property type="entry name" value="Glycosidases"/>
    <property type="match status" value="1"/>
</dbReference>
<dbReference type="InterPro" id="IPR013780">
    <property type="entry name" value="Glyco_hydro_b"/>
</dbReference>
<proteinExistence type="inferred from homology"/>
<evidence type="ECO:0000259" key="7">
    <source>
        <dbReference type="Pfam" id="PF21365"/>
    </source>
</evidence>
<dbReference type="Pfam" id="PF21365">
    <property type="entry name" value="Glyco_hydro_31_3rd"/>
    <property type="match status" value="1"/>
</dbReference>
<dbReference type="EC" id="3.2.1.20" evidence="8"/>
<dbReference type="InterPro" id="IPR030458">
    <property type="entry name" value="Glyco_hydro_31_AS"/>
</dbReference>
<organism evidence="8 9">
    <name type="scientific">Planktothrix tepida PCC 9214</name>
    <dbReference type="NCBI Taxonomy" id="671072"/>
    <lineage>
        <taxon>Bacteria</taxon>
        <taxon>Bacillati</taxon>
        <taxon>Cyanobacteriota</taxon>
        <taxon>Cyanophyceae</taxon>
        <taxon>Oscillatoriophycideae</taxon>
        <taxon>Oscillatoriales</taxon>
        <taxon>Microcoleaceae</taxon>
        <taxon>Planktothrix</taxon>
    </lineage>
</organism>
<keyword evidence="9" id="KW-1185">Reference proteome</keyword>
<gene>
    <name evidence="8" type="ORF">PL9214500096</name>
</gene>
<evidence type="ECO:0000259" key="5">
    <source>
        <dbReference type="Pfam" id="PF01055"/>
    </source>
</evidence>
<dbReference type="Proteomes" id="UP000184315">
    <property type="component" value="Unassembled WGS sequence"/>
</dbReference>
<dbReference type="SUPFAM" id="SSF51445">
    <property type="entry name" value="(Trans)glycosidases"/>
    <property type="match status" value="1"/>
</dbReference>
<protein>
    <submittedName>
        <fullName evidence="8">Alpha-glucosidase</fullName>
        <ecNumber evidence="8">3.2.1.20</ecNumber>
    </submittedName>
</protein>
<dbReference type="GO" id="GO:0030246">
    <property type="term" value="F:carbohydrate binding"/>
    <property type="evidence" value="ECO:0007669"/>
    <property type="project" value="InterPro"/>
</dbReference>
<dbReference type="Pfam" id="PF01055">
    <property type="entry name" value="Glyco_hydro_31_2nd"/>
    <property type="match status" value="1"/>
</dbReference>
<dbReference type="SUPFAM" id="SSF74650">
    <property type="entry name" value="Galactose mutarotase-like"/>
    <property type="match status" value="1"/>
</dbReference>
<dbReference type="EMBL" id="CZDF01000156">
    <property type="protein sequence ID" value="CUR32849.1"/>
    <property type="molecule type" value="Genomic_DNA"/>
</dbReference>
<accession>A0A1J1LMK8</accession>
<sequence>MKIFLKKLYLKWKFFWVNLIYLTYTPQAILYSYKRDRADRNISPLQPHSSETGDTPGKLLRAANTETGTIFYFEKAELELTFLTDDFVRITWKPTILPYPYGIERHDWEILEPILNQVENTWTVTSPNATLTIQVQDEGHLKFFDHQHQLIREEYPPEKLNEQWIHRANLRPEEHIYGLGERSFPLNLRLAKEINEKGEPTAEPKKFRMWNFDAAGQYSPGSDPMYLCIPLYLGLHEQGSYLIFYENPHEAIFQFSDTATANFSGGALRYYFTLGSLPKLIENYTELTGHSPLPPCWALGYHHSRWGFGTETQVRETYRNFEKNDLPLSAIHLDIDVMVDYQAFTIDPKRFPDLKRFIQELEVHGVKFISILNPGIKYTRHNQMFLQGQILHAFCKYPNGELVVAPVWPGWTVFPDFTHPMVRRWWTRQYLYLLEVGVGGFWHDMNEPAAFIAWGDRSLPKVTRHFVEGRGGDHREIHNVYGMLQSSAAFESLCQSRPHHRPFIVSRAGWAGLQRYAWVWTGDIESSWAALRQTISTVIGLGLSGIPYSGSDTGGFQGNPSAELYLRWFQMSTFMMFYRTHSSNNVEHRTPWIYGEPTLSILREFLKLRYRLIPYIYTLTWETHQQGYPPVRPIFWLDPTDSNLWDIDDAFLLGNALMICPIYEPGMRSRNVYLPEGEWYHFWDDQKLTGSQTVEFDAPLEQIPLLIKAGSIIPMEEEKTLILHLYPTRERNAQGLLYSDAGDGYETSRIDQFQLQPSFTSATTNQLLPNLLAATESDPIDSSGDGMKENGNSMTLTWEQQGDYAFSYQQIQLQLHGFNLQKAWIDEVEVSCENNSIICDRRFQQARFIALIS</sequence>
<dbReference type="Gene3D" id="2.60.40.1760">
    <property type="entry name" value="glycosyl hydrolase (family 31)"/>
    <property type="match status" value="1"/>
</dbReference>
<evidence type="ECO:0000256" key="1">
    <source>
        <dbReference type="ARBA" id="ARBA00007806"/>
    </source>
</evidence>